<keyword evidence="3" id="KW-1003">Cell membrane</keyword>
<dbReference type="InterPro" id="IPR000620">
    <property type="entry name" value="EamA_dom"/>
</dbReference>
<evidence type="ECO:0000256" key="5">
    <source>
        <dbReference type="ARBA" id="ARBA00022989"/>
    </source>
</evidence>
<feature type="transmembrane region" description="Helical" evidence="7">
    <location>
        <begin position="186"/>
        <end position="204"/>
    </location>
</feature>
<keyword evidence="4 7" id="KW-0812">Transmembrane</keyword>
<name>A0ABY9T858_BREBE</name>
<accession>A0ABY9T858</accession>
<feature type="domain" description="EamA" evidence="8">
    <location>
        <begin position="40"/>
        <end position="172"/>
    </location>
</feature>
<evidence type="ECO:0000313" key="10">
    <source>
        <dbReference type="Proteomes" id="UP001256827"/>
    </source>
</evidence>
<dbReference type="Pfam" id="PF00892">
    <property type="entry name" value="EamA"/>
    <property type="match status" value="2"/>
</dbReference>
<sequence>MMREKLGSLLVANASKPAAFPGPAIRDRLRAACFHGRTLSYLLAVVNAVVIGLSFLLVKLTLQYAAPIDTLTYRFAAAFFIMIFPVAFRFVTLAYRGKPLYLLLLLASFYPVGYFVLQTCGLQYATSAEGGIISAFTPIATMLLASIVLKEMTTALQKLFILLSTAGVAFIFVMKGSSIDLSQITGIVLLILASAVFAGYSVLARVVTRHFSSMEISCFMVGSGFLSLMAYSLTTHSLSGTMVDFAAPLANKTFLALVVGLGAIQLLTSFLANYILSQIEASKMSVFANLSTVVSIASGAVFLQEAVAWYHLFGSAMIIAGVIGSNFSVKRSANKRKEEEIR</sequence>
<feature type="transmembrane region" description="Helical" evidence="7">
    <location>
        <begin position="309"/>
        <end position="329"/>
    </location>
</feature>
<evidence type="ECO:0000259" key="8">
    <source>
        <dbReference type="Pfam" id="PF00892"/>
    </source>
</evidence>
<feature type="transmembrane region" description="Helical" evidence="7">
    <location>
        <begin position="100"/>
        <end position="125"/>
    </location>
</feature>
<comment type="subcellular location">
    <subcellularLocation>
        <location evidence="1">Cell membrane</location>
        <topology evidence="1">Multi-pass membrane protein</topology>
    </subcellularLocation>
</comment>
<feature type="transmembrane region" description="Helical" evidence="7">
    <location>
        <begin position="216"/>
        <end position="234"/>
    </location>
</feature>
<feature type="transmembrane region" description="Helical" evidence="7">
    <location>
        <begin position="131"/>
        <end position="149"/>
    </location>
</feature>
<feature type="transmembrane region" description="Helical" evidence="7">
    <location>
        <begin position="70"/>
        <end position="88"/>
    </location>
</feature>
<dbReference type="PANTHER" id="PTHR32322">
    <property type="entry name" value="INNER MEMBRANE TRANSPORTER"/>
    <property type="match status" value="1"/>
</dbReference>
<dbReference type="InterPro" id="IPR037185">
    <property type="entry name" value="EmrE-like"/>
</dbReference>
<feature type="domain" description="EamA" evidence="8">
    <location>
        <begin position="185"/>
        <end position="325"/>
    </location>
</feature>
<dbReference type="RefSeq" id="WP_310770787.1">
    <property type="nucleotide sequence ID" value="NZ_CP134050.1"/>
</dbReference>
<organism evidence="9 10">
    <name type="scientific">Brevibacillus brevis</name>
    <name type="common">Bacillus brevis</name>
    <dbReference type="NCBI Taxonomy" id="1393"/>
    <lineage>
        <taxon>Bacteria</taxon>
        <taxon>Bacillati</taxon>
        <taxon>Bacillota</taxon>
        <taxon>Bacilli</taxon>
        <taxon>Bacillales</taxon>
        <taxon>Paenibacillaceae</taxon>
        <taxon>Brevibacillus</taxon>
    </lineage>
</organism>
<proteinExistence type="inferred from homology"/>
<dbReference type="EMBL" id="CP134050">
    <property type="protein sequence ID" value="WNC16275.1"/>
    <property type="molecule type" value="Genomic_DNA"/>
</dbReference>
<dbReference type="PANTHER" id="PTHR32322:SF18">
    <property type="entry name" value="S-ADENOSYLMETHIONINE_S-ADENOSYLHOMOCYSTEINE TRANSPORTER"/>
    <property type="match status" value="1"/>
</dbReference>
<comment type="similarity">
    <text evidence="2">Belongs to the EamA transporter family.</text>
</comment>
<evidence type="ECO:0000256" key="6">
    <source>
        <dbReference type="ARBA" id="ARBA00023136"/>
    </source>
</evidence>
<keyword evidence="5 7" id="KW-1133">Transmembrane helix</keyword>
<dbReference type="Gene3D" id="1.10.3730.20">
    <property type="match status" value="1"/>
</dbReference>
<reference evidence="9 10" key="1">
    <citation type="submission" date="2023-09" db="EMBL/GenBank/DDBJ databases">
        <title>Complete Genome and Methylome dissection of Bacillus brevis NEB573 original source of BbsI restriction endonuclease.</title>
        <authorList>
            <person name="Fomenkov A."/>
            <person name="Roberts R.D."/>
        </authorList>
    </citation>
    <scope>NUCLEOTIDE SEQUENCE [LARGE SCALE GENOMIC DNA]</scope>
    <source>
        <strain evidence="9 10">NEB573</strain>
    </source>
</reference>
<dbReference type="Proteomes" id="UP001256827">
    <property type="component" value="Chromosome"/>
</dbReference>
<evidence type="ECO:0000256" key="2">
    <source>
        <dbReference type="ARBA" id="ARBA00007362"/>
    </source>
</evidence>
<keyword evidence="10" id="KW-1185">Reference proteome</keyword>
<evidence type="ECO:0000256" key="1">
    <source>
        <dbReference type="ARBA" id="ARBA00004651"/>
    </source>
</evidence>
<gene>
    <name evidence="9" type="ORF">RGB73_08145</name>
</gene>
<feature type="transmembrane region" description="Helical" evidence="7">
    <location>
        <begin position="38"/>
        <end position="58"/>
    </location>
</feature>
<feature type="transmembrane region" description="Helical" evidence="7">
    <location>
        <begin position="156"/>
        <end position="174"/>
    </location>
</feature>
<evidence type="ECO:0000313" key="9">
    <source>
        <dbReference type="EMBL" id="WNC16275.1"/>
    </source>
</evidence>
<dbReference type="InterPro" id="IPR050638">
    <property type="entry name" value="AA-Vitamin_Transporters"/>
</dbReference>
<feature type="transmembrane region" description="Helical" evidence="7">
    <location>
        <begin position="254"/>
        <end position="274"/>
    </location>
</feature>
<evidence type="ECO:0000256" key="4">
    <source>
        <dbReference type="ARBA" id="ARBA00022692"/>
    </source>
</evidence>
<evidence type="ECO:0000256" key="3">
    <source>
        <dbReference type="ARBA" id="ARBA00022475"/>
    </source>
</evidence>
<feature type="transmembrane region" description="Helical" evidence="7">
    <location>
        <begin position="286"/>
        <end position="303"/>
    </location>
</feature>
<evidence type="ECO:0000256" key="7">
    <source>
        <dbReference type="SAM" id="Phobius"/>
    </source>
</evidence>
<dbReference type="SUPFAM" id="SSF103481">
    <property type="entry name" value="Multidrug resistance efflux transporter EmrE"/>
    <property type="match status" value="2"/>
</dbReference>
<protein>
    <submittedName>
        <fullName evidence="9">DMT family transporter</fullName>
    </submittedName>
</protein>
<keyword evidence="6 7" id="KW-0472">Membrane</keyword>